<evidence type="ECO:0000313" key="2">
    <source>
        <dbReference type="EMBL" id="KKL87937.1"/>
    </source>
</evidence>
<sequence>MEEIEILSWLTLDALKNAAKVAETVGNLQTGHSKSIFCMIEDDYLELFYSDTGSNFLRRYENKDEYDDALEKRKKEEGEAPFEEDQGYEDAFEDEVKEEIREREDDSEKH</sequence>
<accession>A0A0F9IL43</accession>
<protein>
    <submittedName>
        <fullName evidence="2">Uncharacterized protein</fullName>
    </submittedName>
</protein>
<comment type="caution">
    <text evidence="2">The sequence shown here is derived from an EMBL/GenBank/DDBJ whole genome shotgun (WGS) entry which is preliminary data.</text>
</comment>
<organism evidence="2">
    <name type="scientific">marine sediment metagenome</name>
    <dbReference type="NCBI Taxonomy" id="412755"/>
    <lineage>
        <taxon>unclassified sequences</taxon>
        <taxon>metagenomes</taxon>
        <taxon>ecological metagenomes</taxon>
    </lineage>
</organism>
<feature type="region of interest" description="Disordered" evidence="1">
    <location>
        <begin position="70"/>
        <end position="110"/>
    </location>
</feature>
<dbReference type="AlphaFoldDB" id="A0A0F9IL43"/>
<gene>
    <name evidence="2" type="ORF">LCGC14_1929700</name>
</gene>
<proteinExistence type="predicted"/>
<dbReference type="EMBL" id="LAZR01020702">
    <property type="protein sequence ID" value="KKL87937.1"/>
    <property type="molecule type" value="Genomic_DNA"/>
</dbReference>
<reference evidence="2" key="1">
    <citation type="journal article" date="2015" name="Nature">
        <title>Complex archaea that bridge the gap between prokaryotes and eukaryotes.</title>
        <authorList>
            <person name="Spang A."/>
            <person name="Saw J.H."/>
            <person name="Jorgensen S.L."/>
            <person name="Zaremba-Niedzwiedzka K."/>
            <person name="Martijn J."/>
            <person name="Lind A.E."/>
            <person name="van Eijk R."/>
            <person name="Schleper C."/>
            <person name="Guy L."/>
            <person name="Ettema T.J."/>
        </authorList>
    </citation>
    <scope>NUCLEOTIDE SEQUENCE</scope>
</reference>
<feature type="compositionally biased region" description="Acidic residues" evidence="1">
    <location>
        <begin position="79"/>
        <end position="97"/>
    </location>
</feature>
<name>A0A0F9IL43_9ZZZZ</name>
<evidence type="ECO:0000256" key="1">
    <source>
        <dbReference type="SAM" id="MobiDB-lite"/>
    </source>
</evidence>
<feature type="compositionally biased region" description="Basic and acidic residues" evidence="1">
    <location>
        <begin position="98"/>
        <end position="110"/>
    </location>
</feature>